<name>A0A382XEP1_9ZZZZ</name>
<gene>
    <name evidence="1" type="ORF">METZ01_LOCUS422178</name>
</gene>
<organism evidence="1">
    <name type="scientific">marine metagenome</name>
    <dbReference type="NCBI Taxonomy" id="408172"/>
    <lineage>
        <taxon>unclassified sequences</taxon>
        <taxon>metagenomes</taxon>
        <taxon>ecological metagenomes</taxon>
    </lineage>
</organism>
<feature type="non-terminal residue" evidence="1">
    <location>
        <position position="56"/>
    </location>
</feature>
<dbReference type="EMBL" id="UINC01167046">
    <property type="protein sequence ID" value="SVD69324.1"/>
    <property type="molecule type" value="Genomic_DNA"/>
</dbReference>
<protein>
    <submittedName>
        <fullName evidence="1">Uncharacterized protein</fullName>
    </submittedName>
</protein>
<sequence length="56" mass="6437">MNRLQTIERYRKLDSATIFGGIRAVLIEKTKNEYNAASGYEKTFMRGVHNQTMGKV</sequence>
<proteinExistence type="predicted"/>
<evidence type="ECO:0000313" key="1">
    <source>
        <dbReference type="EMBL" id="SVD69324.1"/>
    </source>
</evidence>
<accession>A0A382XEP1</accession>
<dbReference type="AlphaFoldDB" id="A0A382XEP1"/>
<reference evidence="1" key="1">
    <citation type="submission" date="2018-05" db="EMBL/GenBank/DDBJ databases">
        <authorList>
            <person name="Lanie J.A."/>
            <person name="Ng W.-L."/>
            <person name="Kazmierczak K.M."/>
            <person name="Andrzejewski T.M."/>
            <person name="Davidsen T.M."/>
            <person name="Wayne K.J."/>
            <person name="Tettelin H."/>
            <person name="Glass J.I."/>
            <person name="Rusch D."/>
            <person name="Podicherti R."/>
            <person name="Tsui H.-C.T."/>
            <person name="Winkler M.E."/>
        </authorList>
    </citation>
    <scope>NUCLEOTIDE SEQUENCE</scope>
</reference>